<name>A0ACB7ZS86_9AGAM</name>
<proteinExistence type="predicted"/>
<comment type="caution">
    <text evidence="1">The sequence shown here is derived from an EMBL/GenBank/DDBJ whole genome shotgun (WGS) entry which is preliminary data.</text>
</comment>
<evidence type="ECO:0000313" key="1">
    <source>
        <dbReference type="EMBL" id="KAH7904014.1"/>
    </source>
</evidence>
<reference evidence="1" key="1">
    <citation type="journal article" date="2021" name="New Phytol.">
        <title>Evolutionary innovations through gain and loss of genes in the ectomycorrhizal Boletales.</title>
        <authorList>
            <person name="Wu G."/>
            <person name="Miyauchi S."/>
            <person name="Morin E."/>
            <person name="Kuo A."/>
            <person name="Drula E."/>
            <person name="Varga T."/>
            <person name="Kohler A."/>
            <person name="Feng B."/>
            <person name="Cao Y."/>
            <person name="Lipzen A."/>
            <person name="Daum C."/>
            <person name="Hundley H."/>
            <person name="Pangilinan J."/>
            <person name="Johnson J."/>
            <person name="Barry K."/>
            <person name="LaButti K."/>
            <person name="Ng V."/>
            <person name="Ahrendt S."/>
            <person name="Min B."/>
            <person name="Choi I.G."/>
            <person name="Park H."/>
            <person name="Plett J.M."/>
            <person name="Magnuson J."/>
            <person name="Spatafora J.W."/>
            <person name="Nagy L.G."/>
            <person name="Henrissat B."/>
            <person name="Grigoriev I.V."/>
            <person name="Yang Z.L."/>
            <person name="Xu J."/>
            <person name="Martin F.M."/>
        </authorList>
    </citation>
    <scope>NUCLEOTIDE SEQUENCE</scope>
    <source>
        <strain evidence="1">ATCC 28755</strain>
    </source>
</reference>
<accession>A0ACB7ZS86</accession>
<gene>
    <name evidence="1" type="ORF">BJ138DRAFT_1184258</name>
</gene>
<organism evidence="1 2">
    <name type="scientific">Hygrophoropsis aurantiaca</name>
    <dbReference type="NCBI Taxonomy" id="72124"/>
    <lineage>
        <taxon>Eukaryota</taxon>
        <taxon>Fungi</taxon>
        <taxon>Dikarya</taxon>
        <taxon>Basidiomycota</taxon>
        <taxon>Agaricomycotina</taxon>
        <taxon>Agaricomycetes</taxon>
        <taxon>Agaricomycetidae</taxon>
        <taxon>Boletales</taxon>
        <taxon>Coniophorineae</taxon>
        <taxon>Hygrophoropsidaceae</taxon>
        <taxon>Hygrophoropsis</taxon>
    </lineage>
</organism>
<sequence length="222" mass="24755">MKKMDCTIETVNPEDLKSLESCTKCIVYVVRGPSADNNDLGRIGARFRRDKRTPIMIEMQPPPPKVPKYSSVAKVALGQADARLYIDTSKDKKPGDDESGQKQWADVEHRSGIIQLYIGMKVLYGVLHLYRMWGSLEIVMGMLKRRNSLSTYTKQRTPHLLSAGQRQQSLPLLRPDVLDDLLEVLWNEVDVEGTLGTAIEAAEVGGSGSLSRLKLARAGFKL</sequence>
<dbReference type="Proteomes" id="UP000790377">
    <property type="component" value="Unassembled WGS sequence"/>
</dbReference>
<protein>
    <submittedName>
        <fullName evidence="1">Uncharacterized protein</fullName>
    </submittedName>
</protein>
<dbReference type="EMBL" id="MU268648">
    <property type="protein sequence ID" value="KAH7904014.1"/>
    <property type="molecule type" value="Genomic_DNA"/>
</dbReference>
<evidence type="ECO:0000313" key="2">
    <source>
        <dbReference type="Proteomes" id="UP000790377"/>
    </source>
</evidence>
<keyword evidence="2" id="KW-1185">Reference proteome</keyword>